<feature type="region of interest" description="Disordered" evidence="1">
    <location>
        <begin position="29"/>
        <end position="66"/>
    </location>
</feature>
<protein>
    <submittedName>
        <fullName evidence="2">Uncharacterized protein</fullName>
    </submittedName>
</protein>
<accession>A0AAV8R914</accession>
<dbReference type="Proteomes" id="UP001222027">
    <property type="component" value="Unassembled WGS sequence"/>
</dbReference>
<organism evidence="2 3">
    <name type="scientific">Ensete ventricosum</name>
    <name type="common">Abyssinian banana</name>
    <name type="synonym">Musa ensete</name>
    <dbReference type="NCBI Taxonomy" id="4639"/>
    <lineage>
        <taxon>Eukaryota</taxon>
        <taxon>Viridiplantae</taxon>
        <taxon>Streptophyta</taxon>
        <taxon>Embryophyta</taxon>
        <taxon>Tracheophyta</taxon>
        <taxon>Spermatophyta</taxon>
        <taxon>Magnoliopsida</taxon>
        <taxon>Liliopsida</taxon>
        <taxon>Zingiberales</taxon>
        <taxon>Musaceae</taxon>
        <taxon>Ensete</taxon>
    </lineage>
</organism>
<sequence length="99" mass="11069">MDDADAQHYLIIPLLDGELRRCLARCSLSSSSVEDGPQDGVQWRKLGSNEQQNGGSSKSHFFSSDPCTNAPSGKLTHRFMWTFLPVSILDKHISIYSRE</sequence>
<keyword evidence="3" id="KW-1185">Reference proteome</keyword>
<evidence type="ECO:0000313" key="2">
    <source>
        <dbReference type="EMBL" id="KAJ8494076.1"/>
    </source>
</evidence>
<feature type="compositionally biased region" description="Polar residues" evidence="1">
    <location>
        <begin position="48"/>
        <end position="66"/>
    </location>
</feature>
<reference evidence="2 3" key="1">
    <citation type="submission" date="2022-12" db="EMBL/GenBank/DDBJ databases">
        <title>Chromosome-scale assembly of the Ensete ventricosum genome.</title>
        <authorList>
            <person name="Dussert Y."/>
            <person name="Stocks J."/>
            <person name="Wendawek A."/>
            <person name="Woldeyes F."/>
            <person name="Nichols R.A."/>
            <person name="Borrell J.S."/>
        </authorList>
    </citation>
    <scope>NUCLEOTIDE SEQUENCE [LARGE SCALE GENOMIC DNA]</scope>
    <source>
        <strain evidence="3">cv. Maze</strain>
        <tissue evidence="2">Seeds</tissue>
    </source>
</reference>
<proteinExistence type="predicted"/>
<name>A0AAV8R914_ENSVE</name>
<dbReference type="AlphaFoldDB" id="A0AAV8R914"/>
<comment type="caution">
    <text evidence="2">The sequence shown here is derived from an EMBL/GenBank/DDBJ whole genome shotgun (WGS) entry which is preliminary data.</text>
</comment>
<evidence type="ECO:0000256" key="1">
    <source>
        <dbReference type="SAM" id="MobiDB-lite"/>
    </source>
</evidence>
<evidence type="ECO:0000313" key="3">
    <source>
        <dbReference type="Proteomes" id="UP001222027"/>
    </source>
</evidence>
<dbReference type="EMBL" id="JAQQAF010000004">
    <property type="protein sequence ID" value="KAJ8494076.1"/>
    <property type="molecule type" value="Genomic_DNA"/>
</dbReference>
<gene>
    <name evidence="2" type="ORF">OPV22_015797</name>
</gene>